<dbReference type="SMART" id="SM00184">
    <property type="entry name" value="RING"/>
    <property type="match status" value="1"/>
</dbReference>
<dbReference type="PROSITE" id="PS50089">
    <property type="entry name" value="ZF_RING_2"/>
    <property type="match status" value="1"/>
</dbReference>
<evidence type="ECO:0000313" key="7">
    <source>
        <dbReference type="Proteomes" id="UP001274830"/>
    </source>
</evidence>
<dbReference type="Proteomes" id="UP001274830">
    <property type="component" value="Unassembled WGS sequence"/>
</dbReference>
<gene>
    <name evidence="6" type="ORF">LTR78_007207</name>
</gene>
<dbReference type="GO" id="GO:0008270">
    <property type="term" value="F:zinc ion binding"/>
    <property type="evidence" value="ECO:0007669"/>
    <property type="project" value="UniProtKB-KW"/>
</dbReference>
<protein>
    <recommendedName>
        <fullName evidence="5">RING-type domain-containing protein</fullName>
    </recommendedName>
</protein>
<dbReference type="EMBL" id="JAUTXT010000029">
    <property type="protein sequence ID" value="KAK3672854.1"/>
    <property type="molecule type" value="Genomic_DNA"/>
</dbReference>
<keyword evidence="3" id="KW-0862">Zinc</keyword>
<dbReference type="SUPFAM" id="SSF57850">
    <property type="entry name" value="RING/U-box"/>
    <property type="match status" value="1"/>
</dbReference>
<feature type="domain" description="RING-type" evidence="5">
    <location>
        <begin position="58"/>
        <end position="102"/>
    </location>
</feature>
<name>A0AAE0WJH5_9PEZI</name>
<evidence type="ECO:0000256" key="4">
    <source>
        <dbReference type="PROSITE-ProRule" id="PRU00175"/>
    </source>
</evidence>
<dbReference type="InterPro" id="IPR013083">
    <property type="entry name" value="Znf_RING/FYVE/PHD"/>
</dbReference>
<evidence type="ECO:0000259" key="5">
    <source>
        <dbReference type="PROSITE" id="PS50089"/>
    </source>
</evidence>
<keyword evidence="2 4" id="KW-0863">Zinc-finger</keyword>
<dbReference type="InterPro" id="IPR001841">
    <property type="entry name" value="Znf_RING"/>
</dbReference>
<reference evidence="6" key="1">
    <citation type="submission" date="2023-07" db="EMBL/GenBank/DDBJ databases">
        <title>Black Yeasts Isolated from many extreme environments.</title>
        <authorList>
            <person name="Coleine C."/>
            <person name="Stajich J.E."/>
            <person name="Selbmann L."/>
        </authorList>
    </citation>
    <scope>NUCLEOTIDE SEQUENCE</scope>
    <source>
        <strain evidence="6">CCFEE 5485</strain>
    </source>
</reference>
<sequence>MPKTNNQGNKSKYPTAVKTFDAYDFAHLGHNQPTKAQFAYLLSEAPRAKLTKDDATSCICCLNAWTFDGKVTATRLACNHLICRDCAPQWFGRPKKTCPTCRAVLMTCEEALEEHNIVPDMQDENLEDDEEGDGAILADSIDHLLSGTMRHFVRTLDNERENSAVITLQMLCGGLSAFLEEIRQTRQRIRDEVAGLRNDMTRVEGPDEELEVV</sequence>
<dbReference type="InterPro" id="IPR017907">
    <property type="entry name" value="Znf_RING_CS"/>
</dbReference>
<dbReference type="PROSITE" id="PS00518">
    <property type="entry name" value="ZF_RING_1"/>
    <property type="match status" value="1"/>
</dbReference>
<evidence type="ECO:0000256" key="2">
    <source>
        <dbReference type="ARBA" id="ARBA00022771"/>
    </source>
</evidence>
<comment type="caution">
    <text evidence="6">The sequence shown here is derived from an EMBL/GenBank/DDBJ whole genome shotgun (WGS) entry which is preliminary data.</text>
</comment>
<proteinExistence type="predicted"/>
<accession>A0AAE0WJH5</accession>
<evidence type="ECO:0000313" key="6">
    <source>
        <dbReference type="EMBL" id="KAK3672854.1"/>
    </source>
</evidence>
<dbReference type="Gene3D" id="3.30.40.10">
    <property type="entry name" value="Zinc/RING finger domain, C3HC4 (zinc finger)"/>
    <property type="match status" value="1"/>
</dbReference>
<keyword evidence="7" id="KW-1185">Reference proteome</keyword>
<dbReference type="AlphaFoldDB" id="A0AAE0WJH5"/>
<dbReference type="Pfam" id="PF13639">
    <property type="entry name" value="zf-RING_2"/>
    <property type="match status" value="1"/>
</dbReference>
<evidence type="ECO:0000256" key="1">
    <source>
        <dbReference type="ARBA" id="ARBA00022723"/>
    </source>
</evidence>
<evidence type="ECO:0000256" key="3">
    <source>
        <dbReference type="ARBA" id="ARBA00022833"/>
    </source>
</evidence>
<organism evidence="6 7">
    <name type="scientific">Recurvomyces mirabilis</name>
    <dbReference type="NCBI Taxonomy" id="574656"/>
    <lineage>
        <taxon>Eukaryota</taxon>
        <taxon>Fungi</taxon>
        <taxon>Dikarya</taxon>
        <taxon>Ascomycota</taxon>
        <taxon>Pezizomycotina</taxon>
        <taxon>Dothideomycetes</taxon>
        <taxon>Dothideomycetidae</taxon>
        <taxon>Mycosphaerellales</taxon>
        <taxon>Teratosphaeriaceae</taxon>
        <taxon>Recurvomyces</taxon>
    </lineage>
</organism>
<keyword evidence="1" id="KW-0479">Metal-binding</keyword>